<protein>
    <submittedName>
        <fullName evidence="2">Uncharacterized protein</fullName>
    </submittedName>
</protein>
<dbReference type="EMBL" id="ML979135">
    <property type="protein sequence ID" value="KAF1916643.1"/>
    <property type="molecule type" value="Genomic_DNA"/>
</dbReference>
<organism evidence="2 3">
    <name type="scientific">Ampelomyces quisqualis</name>
    <name type="common">Powdery mildew agent</name>
    <dbReference type="NCBI Taxonomy" id="50730"/>
    <lineage>
        <taxon>Eukaryota</taxon>
        <taxon>Fungi</taxon>
        <taxon>Dikarya</taxon>
        <taxon>Ascomycota</taxon>
        <taxon>Pezizomycotina</taxon>
        <taxon>Dothideomycetes</taxon>
        <taxon>Pleosporomycetidae</taxon>
        <taxon>Pleosporales</taxon>
        <taxon>Pleosporineae</taxon>
        <taxon>Phaeosphaeriaceae</taxon>
        <taxon>Ampelomyces</taxon>
    </lineage>
</organism>
<name>A0A6A5QMI2_AMPQU</name>
<proteinExistence type="predicted"/>
<keyword evidence="3" id="KW-1185">Reference proteome</keyword>
<feature type="region of interest" description="Disordered" evidence="1">
    <location>
        <begin position="1"/>
        <end position="36"/>
    </location>
</feature>
<evidence type="ECO:0000313" key="3">
    <source>
        <dbReference type="Proteomes" id="UP000800096"/>
    </source>
</evidence>
<reference evidence="2" key="1">
    <citation type="journal article" date="2020" name="Stud. Mycol.">
        <title>101 Dothideomycetes genomes: a test case for predicting lifestyles and emergence of pathogens.</title>
        <authorList>
            <person name="Haridas S."/>
            <person name="Albert R."/>
            <person name="Binder M."/>
            <person name="Bloem J."/>
            <person name="Labutti K."/>
            <person name="Salamov A."/>
            <person name="Andreopoulos B."/>
            <person name="Baker S."/>
            <person name="Barry K."/>
            <person name="Bills G."/>
            <person name="Bluhm B."/>
            <person name="Cannon C."/>
            <person name="Castanera R."/>
            <person name="Culley D."/>
            <person name="Daum C."/>
            <person name="Ezra D."/>
            <person name="Gonzalez J."/>
            <person name="Henrissat B."/>
            <person name="Kuo A."/>
            <person name="Liang C."/>
            <person name="Lipzen A."/>
            <person name="Lutzoni F."/>
            <person name="Magnuson J."/>
            <person name="Mondo S."/>
            <person name="Nolan M."/>
            <person name="Ohm R."/>
            <person name="Pangilinan J."/>
            <person name="Park H.-J."/>
            <person name="Ramirez L."/>
            <person name="Alfaro M."/>
            <person name="Sun H."/>
            <person name="Tritt A."/>
            <person name="Yoshinaga Y."/>
            <person name="Zwiers L.-H."/>
            <person name="Turgeon B."/>
            <person name="Goodwin S."/>
            <person name="Spatafora J."/>
            <person name="Crous P."/>
            <person name="Grigoriev I."/>
        </authorList>
    </citation>
    <scope>NUCLEOTIDE SEQUENCE</scope>
    <source>
        <strain evidence="2">HMLAC05119</strain>
    </source>
</reference>
<dbReference type="AlphaFoldDB" id="A0A6A5QMI2"/>
<gene>
    <name evidence="2" type="ORF">BDU57DRAFT_516863</name>
</gene>
<sequence length="61" mass="7138">MMDQTLDTRTSKQQKRKRSGTSSSPKKIRTPEPAPVPSRIFCRVRFWSQTLRVQLPHNTKL</sequence>
<dbReference type="Proteomes" id="UP000800096">
    <property type="component" value="Unassembled WGS sequence"/>
</dbReference>
<accession>A0A6A5QMI2</accession>
<evidence type="ECO:0000313" key="2">
    <source>
        <dbReference type="EMBL" id="KAF1916643.1"/>
    </source>
</evidence>
<feature type="non-terminal residue" evidence="2">
    <location>
        <position position="61"/>
    </location>
</feature>
<evidence type="ECO:0000256" key="1">
    <source>
        <dbReference type="SAM" id="MobiDB-lite"/>
    </source>
</evidence>